<reference evidence="4" key="2">
    <citation type="submission" date="2020-09" db="EMBL/GenBank/DDBJ databases">
        <authorList>
            <person name="Sun Q."/>
            <person name="Kim S."/>
        </authorList>
    </citation>
    <scope>NUCLEOTIDE SEQUENCE</scope>
    <source>
        <strain evidence="4">KCTC 42731</strain>
    </source>
</reference>
<dbReference type="EMBL" id="BNCK01000009">
    <property type="protein sequence ID" value="GHG02999.1"/>
    <property type="molecule type" value="Genomic_DNA"/>
</dbReference>
<dbReference type="InterPro" id="IPR000160">
    <property type="entry name" value="GGDEF_dom"/>
</dbReference>
<dbReference type="SUPFAM" id="SSF55073">
    <property type="entry name" value="Nucleotide cyclase"/>
    <property type="match status" value="1"/>
</dbReference>
<dbReference type="SUPFAM" id="SSF55781">
    <property type="entry name" value="GAF domain-like"/>
    <property type="match status" value="1"/>
</dbReference>
<dbReference type="NCBIfam" id="TIGR00254">
    <property type="entry name" value="GGDEF"/>
    <property type="match status" value="1"/>
</dbReference>
<proteinExistence type="predicted"/>
<dbReference type="InterPro" id="IPR029016">
    <property type="entry name" value="GAF-like_dom_sf"/>
</dbReference>
<dbReference type="PANTHER" id="PTHR45138">
    <property type="entry name" value="REGULATORY COMPONENTS OF SENSORY TRANSDUCTION SYSTEM"/>
    <property type="match status" value="1"/>
</dbReference>
<evidence type="ECO:0000313" key="4">
    <source>
        <dbReference type="EMBL" id="GHG02999.1"/>
    </source>
</evidence>
<dbReference type="Gene3D" id="3.30.450.40">
    <property type="match status" value="1"/>
</dbReference>
<dbReference type="PANTHER" id="PTHR45138:SF9">
    <property type="entry name" value="DIGUANYLATE CYCLASE DGCM-RELATED"/>
    <property type="match status" value="1"/>
</dbReference>
<gene>
    <name evidence="4" type="primary">yeaP</name>
    <name evidence="4" type="ORF">GCM10017161_35050</name>
</gene>
<evidence type="ECO:0000256" key="1">
    <source>
        <dbReference type="ARBA" id="ARBA00012528"/>
    </source>
</evidence>
<dbReference type="CDD" id="cd01949">
    <property type="entry name" value="GGDEF"/>
    <property type="match status" value="1"/>
</dbReference>
<dbReference type="SMART" id="SM00267">
    <property type="entry name" value="GGDEF"/>
    <property type="match status" value="1"/>
</dbReference>
<name>A0A919BP72_9GAMM</name>
<protein>
    <recommendedName>
        <fullName evidence="1">diguanylate cyclase</fullName>
        <ecNumber evidence="1">2.7.7.65</ecNumber>
    </recommendedName>
</protein>
<reference evidence="4" key="1">
    <citation type="journal article" date="2014" name="Int. J. Syst. Evol. Microbiol.">
        <title>Complete genome sequence of Corynebacterium casei LMG S-19264T (=DSM 44701T), isolated from a smear-ripened cheese.</title>
        <authorList>
            <consortium name="US DOE Joint Genome Institute (JGI-PGF)"/>
            <person name="Walter F."/>
            <person name="Albersmeier A."/>
            <person name="Kalinowski J."/>
            <person name="Ruckert C."/>
        </authorList>
    </citation>
    <scope>NUCLEOTIDE SEQUENCE</scope>
    <source>
        <strain evidence="4">KCTC 42731</strain>
    </source>
</reference>
<dbReference type="Proteomes" id="UP000623842">
    <property type="component" value="Unassembled WGS sequence"/>
</dbReference>
<dbReference type="InterPro" id="IPR029787">
    <property type="entry name" value="Nucleotide_cyclase"/>
</dbReference>
<comment type="catalytic activity">
    <reaction evidence="2">
        <text>2 GTP = 3',3'-c-di-GMP + 2 diphosphate</text>
        <dbReference type="Rhea" id="RHEA:24898"/>
        <dbReference type="ChEBI" id="CHEBI:33019"/>
        <dbReference type="ChEBI" id="CHEBI:37565"/>
        <dbReference type="ChEBI" id="CHEBI:58805"/>
        <dbReference type="EC" id="2.7.7.65"/>
    </reaction>
</comment>
<evidence type="ECO:0000259" key="3">
    <source>
        <dbReference type="PROSITE" id="PS50887"/>
    </source>
</evidence>
<dbReference type="GO" id="GO:0052621">
    <property type="term" value="F:diguanylate cyclase activity"/>
    <property type="evidence" value="ECO:0007669"/>
    <property type="project" value="UniProtKB-EC"/>
</dbReference>
<dbReference type="RefSeq" id="WP_189773356.1">
    <property type="nucleotide sequence ID" value="NZ_BNCK01000009.1"/>
</dbReference>
<organism evidence="4 5">
    <name type="scientific">Thalassotalea marina</name>
    <dbReference type="NCBI Taxonomy" id="1673741"/>
    <lineage>
        <taxon>Bacteria</taxon>
        <taxon>Pseudomonadati</taxon>
        <taxon>Pseudomonadota</taxon>
        <taxon>Gammaproteobacteria</taxon>
        <taxon>Alteromonadales</taxon>
        <taxon>Colwelliaceae</taxon>
        <taxon>Thalassotalea</taxon>
    </lineage>
</organism>
<dbReference type="InterPro" id="IPR050469">
    <property type="entry name" value="Diguanylate_Cyclase"/>
</dbReference>
<dbReference type="AlphaFoldDB" id="A0A919BP72"/>
<accession>A0A919BP72</accession>
<dbReference type="InterPro" id="IPR043128">
    <property type="entry name" value="Rev_trsase/Diguanyl_cyclase"/>
</dbReference>
<evidence type="ECO:0000313" key="5">
    <source>
        <dbReference type="Proteomes" id="UP000623842"/>
    </source>
</evidence>
<evidence type="ECO:0000256" key="2">
    <source>
        <dbReference type="ARBA" id="ARBA00034247"/>
    </source>
</evidence>
<dbReference type="Pfam" id="PF00990">
    <property type="entry name" value="GGDEF"/>
    <property type="match status" value="1"/>
</dbReference>
<dbReference type="EC" id="2.7.7.65" evidence="1"/>
<keyword evidence="5" id="KW-1185">Reference proteome</keyword>
<sequence>MAECLIPTKQWISGHDKDDLLLPTWQRLVNLMAELCDTPAGFIVQAGNDKYKVIIANQSVENPYQAEATIDADVNIFCKKVVEHDCLLYVGNATECAIWQDNPEVSQDGFNTYLGYPLHWPDGSVFGTICVMDFRKTQYGDKYHTLVEHFRDMAERELELLNKNILLESVAFHDHLTTLVNRKGFFFAAEQLLKSAKRTQAAICICYFDIDNLKPINDNYGHQAGDLVLKTFAESLKHSFREVDIVSRFGGDEFVVMCQESNQTFMPNMIERLRQRIATQSFQPTISFSCGYTSIAIDDVNDMGLDYLIKLADDEMYKEKGKKKQ</sequence>
<feature type="domain" description="GGDEF" evidence="3">
    <location>
        <begin position="201"/>
        <end position="325"/>
    </location>
</feature>
<dbReference type="PROSITE" id="PS50887">
    <property type="entry name" value="GGDEF"/>
    <property type="match status" value="1"/>
</dbReference>
<dbReference type="Gene3D" id="3.30.70.270">
    <property type="match status" value="1"/>
</dbReference>
<comment type="caution">
    <text evidence="4">The sequence shown here is derived from an EMBL/GenBank/DDBJ whole genome shotgun (WGS) entry which is preliminary data.</text>
</comment>